<accession>A0A7Y9DXQ7</accession>
<feature type="compositionally biased region" description="Polar residues" evidence="1">
    <location>
        <begin position="18"/>
        <end position="30"/>
    </location>
</feature>
<gene>
    <name evidence="2" type="ORF">BJ983_003229</name>
</gene>
<dbReference type="RefSeq" id="WP_179794711.1">
    <property type="nucleotide sequence ID" value="NZ_BAABHP010000014.1"/>
</dbReference>
<evidence type="ECO:0000313" key="3">
    <source>
        <dbReference type="Proteomes" id="UP000535890"/>
    </source>
</evidence>
<protein>
    <submittedName>
        <fullName evidence="2">Uncharacterized protein</fullName>
    </submittedName>
</protein>
<organism evidence="2 3">
    <name type="scientific">Actinomycetospora corticicola</name>
    <dbReference type="NCBI Taxonomy" id="663602"/>
    <lineage>
        <taxon>Bacteria</taxon>
        <taxon>Bacillati</taxon>
        <taxon>Actinomycetota</taxon>
        <taxon>Actinomycetes</taxon>
        <taxon>Pseudonocardiales</taxon>
        <taxon>Pseudonocardiaceae</taxon>
        <taxon>Actinomycetospora</taxon>
    </lineage>
</organism>
<sequence length="63" mass="6697">MTEPTDQAPDPTSERFETQQNTAERVSPGTTADEPAVNPDLISTEPGGGPGIDTDQVQAKRED</sequence>
<evidence type="ECO:0000256" key="1">
    <source>
        <dbReference type="SAM" id="MobiDB-lite"/>
    </source>
</evidence>
<dbReference type="AlphaFoldDB" id="A0A7Y9DXQ7"/>
<evidence type="ECO:0000313" key="2">
    <source>
        <dbReference type="EMBL" id="NYD37127.1"/>
    </source>
</evidence>
<comment type="caution">
    <text evidence="2">The sequence shown here is derived from an EMBL/GenBank/DDBJ whole genome shotgun (WGS) entry which is preliminary data.</text>
</comment>
<proteinExistence type="predicted"/>
<name>A0A7Y9DXQ7_9PSEU</name>
<keyword evidence="3" id="KW-1185">Reference proteome</keyword>
<reference evidence="2 3" key="1">
    <citation type="submission" date="2020-07" db="EMBL/GenBank/DDBJ databases">
        <title>Sequencing the genomes of 1000 actinobacteria strains.</title>
        <authorList>
            <person name="Klenk H.-P."/>
        </authorList>
    </citation>
    <scope>NUCLEOTIDE SEQUENCE [LARGE SCALE GENOMIC DNA]</scope>
    <source>
        <strain evidence="2 3">DSM 45772</strain>
    </source>
</reference>
<feature type="region of interest" description="Disordered" evidence="1">
    <location>
        <begin position="1"/>
        <end position="63"/>
    </location>
</feature>
<dbReference type="EMBL" id="JACCBN010000001">
    <property type="protein sequence ID" value="NYD37127.1"/>
    <property type="molecule type" value="Genomic_DNA"/>
</dbReference>
<dbReference type="Proteomes" id="UP000535890">
    <property type="component" value="Unassembled WGS sequence"/>
</dbReference>